<dbReference type="FunCoup" id="A0A2P6N4C3">
    <property type="interactions" value="38"/>
</dbReference>
<gene>
    <name evidence="2" type="ORF">PROFUN_00978</name>
</gene>
<sequence length="120" mass="13223">MTGTAINVWGSRMALAGCLIYITCGIELFFYRVMWLGIYCEVVGVLMGIFLWPAKFLGPLVIVFQYSYLLTGILLILMSGPAFYRPPTLFGGVSFAIAGILYIVAFFMGEKRSARGRGGE</sequence>
<comment type="caution">
    <text evidence="2">The sequence shown here is derived from an EMBL/GenBank/DDBJ whole genome shotgun (WGS) entry which is preliminary data.</text>
</comment>
<evidence type="ECO:0000256" key="1">
    <source>
        <dbReference type="SAM" id="Phobius"/>
    </source>
</evidence>
<keyword evidence="1" id="KW-0812">Transmembrane</keyword>
<keyword evidence="1" id="KW-0472">Membrane</keyword>
<feature type="transmembrane region" description="Helical" evidence="1">
    <location>
        <begin position="66"/>
        <end position="84"/>
    </location>
</feature>
<dbReference type="Proteomes" id="UP000241769">
    <property type="component" value="Unassembled WGS sequence"/>
</dbReference>
<keyword evidence="3" id="KW-1185">Reference proteome</keyword>
<name>A0A2P6N4C3_9EUKA</name>
<protein>
    <submittedName>
        <fullName evidence="2">Uncharacterized protein</fullName>
    </submittedName>
</protein>
<dbReference type="EMBL" id="MDYQ01000207">
    <property type="protein sequence ID" value="PRP78805.1"/>
    <property type="molecule type" value="Genomic_DNA"/>
</dbReference>
<feature type="transmembrane region" description="Helical" evidence="1">
    <location>
        <begin position="90"/>
        <end position="108"/>
    </location>
</feature>
<dbReference type="AlphaFoldDB" id="A0A2P6N4C3"/>
<evidence type="ECO:0000313" key="2">
    <source>
        <dbReference type="EMBL" id="PRP78805.1"/>
    </source>
</evidence>
<feature type="transmembrane region" description="Helical" evidence="1">
    <location>
        <begin position="12"/>
        <end position="30"/>
    </location>
</feature>
<accession>A0A2P6N4C3</accession>
<reference evidence="2 3" key="1">
    <citation type="journal article" date="2018" name="Genome Biol. Evol.">
        <title>Multiple Roots of Fruiting Body Formation in Amoebozoa.</title>
        <authorList>
            <person name="Hillmann F."/>
            <person name="Forbes G."/>
            <person name="Novohradska S."/>
            <person name="Ferling I."/>
            <person name="Riege K."/>
            <person name="Groth M."/>
            <person name="Westermann M."/>
            <person name="Marz M."/>
            <person name="Spaller T."/>
            <person name="Winckler T."/>
            <person name="Schaap P."/>
            <person name="Glockner G."/>
        </authorList>
    </citation>
    <scope>NUCLEOTIDE SEQUENCE [LARGE SCALE GENOMIC DNA]</scope>
    <source>
        <strain evidence="2 3">Jena</strain>
    </source>
</reference>
<dbReference type="InParanoid" id="A0A2P6N4C3"/>
<keyword evidence="1" id="KW-1133">Transmembrane helix</keyword>
<organism evidence="2 3">
    <name type="scientific">Planoprotostelium fungivorum</name>
    <dbReference type="NCBI Taxonomy" id="1890364"/>
    <lineage>
        <taxon>Eukaryota</taxon>
        <taxon>Amoebozoa</taxon>
        <taxon>Evosea</taxon>
        <taxon>Variosea</taxon>
        <taxon>Cavosteliida</taxon>
        <taxon>Cavosteliaceae</taxon>
        <taxon>Planoprotostelium</taxon>
    </lineage>
</organism>
<feature type="transmembrane region" description="Helical" evidence="1">
    <location>
        <begin position="36"/>
        <end position="54"/>
    </location>
</feature>
<proteinExistence type="predicted"/>
<evidence type="ECO:0000313" key="3">
    <source>
        <dbReference type="Proteomes" id="UP000241769"/>
    </source>
</evidence>
<dbReference type="OrthoDB" id="2445232at2759"/>